<evidence type="ECO:0000256" key="1">
    <source>
        <dbReference type="PROSITE-ProRule" id="PRU00047"/>
    </source>
</evidence>
<dbReference type="InterPro" id="IPR001878">
    <property type="entry name" value="Znf_CCHC"/>
</dbReference>
<dbReference type="Proteomes" id="UP000887572">
    <property type="component" value="Unplaced"/>
</dbReference>
<feature type="compositionally biased region" description="Polar residues" evidence="2">
    <location>
        <begin position="389"/>
        <end position="426"/>
    </location>
</feature>
<keyword evidence="4" id="KW-1185">Reference proteome</keyword>
<feature type="compositionally biased region" description="Polar residues" evidence="2">
    <location>
        <begin position="115"/>
        <end position="128"/>
    </location>
</feature>
<evidence type="ECO:0000313" key="4">
    <source>
        <dbReference type="Proteomes" id="UP000887572"/>
    </source>
</evidence>
<evidence type="ECO:0000313" key="5">
    <source>
        <dbReference type="WBParaSite" id="Gr19_v10_g758.t1"/>
    </source>
</evidence>
<dbReference type="InterPro" id="IPR036875">
    <property type="entry name" value="Znf_CCHC_sf"/>
</dbReference>
<feature type="compositionally biased region" description="Low complexity" evidence="2">
    <location>
        <begin position="534"/>
        <end position="550"/>
    </location>
</feature>
<protein>
    <submittedName>
        <fullName evidence="5">CCHC-type domain-containing protein</fullName>
    </submittedName>
</protein>
<sequence>MTDPPQDISPYLDITAVDQKIFSGRNHTTHAKLGDVENVLIQVSSLEDAINRSLRGLNRRTNGAHEAIARLTGEMNTGLATLATQIDSISDRNPSLQTRSRSQTPFRPTRKRVNQDPSAPATSSTPLTQIPPHAPILSTIMVNSAPSPIPPTANHNADWAGENSVSRINALTFENHSSGGLNVFTGESTQTFESWARKFMDYIEATGRKLEEADKIGRLKMMLEGTPRDIFEDLPPAQKATLQSALVALKTALDTPFKSQLAKQSLATCKQKEGETVDSFVERLIPLVNAAYQELDPRFRKDMLKSAFLEKLRDEVSFHVKLGSSASQTFEETRIKALEVENLLLTRKPKMESDWINTISNTLHPPNFLQGNLATWQSPPPNHKRVSFAPQSMSQSTDFRNQTNQFRPPSPPRNQGRNSNWNSNPNYPARPVTCNYCKKPGHIIRDCHTLALRNQTQNQNSFANQWPRNTQYTPNSFGGARFNRNTSNFRPQHPPQAPYPQGNPRNRQTRPFNNQNWSRISGPGSSFGMRQQINTLTNEEPNPFENFQNLSISDHNPQPTFNALTLSENGPKPASISPNFEETTEGTGSAKRQPAVSAGNEDSQNTELHSLSPTITNWEPQVRNFTNFSIAPFLTRFSSILCILSFLLISNTATGSPDIFHPKQPMVCQTQIEGTIWSLPKWAPLTTFSSTQNFQISLSTSQPLGPYLKDSDASI</sequence>
<reference evidence="5" key="1">
    <citation type="submission" date="2022-11" db="UniProtKB">
        <authorList>
            <consortium name="WormBaseParasite"/>
        </authorList>
    </citation>
    <scope>IDENTIFICATION</scope>
</reference>
<feature type="region of interest" description="Disordered" evidence="2">
    <location>
        <begin position="379"/>
        <end position="429"/>
    </location>
</feature>
<evidence type="ECO:0000259" key="3">
    <source>
        <dbReference type="PROSITE" id="PS50158"/>
    </source>
</evidence>
<feature type="compositionally biased region" description="Polar residues" evidence="2">
    <location>
        <begin position="88"/>
        <end position="106"/>
    </location>
</feature>
<dbReference type="WBParaSite" id="Gr19_v10_g758.t1">
    <property type="protein sequence ID" value="Gr19_v10_g758.t1"/>
    <property type="gene ID" value="Gr19_v10_g758"/>
</dbReference>
<feature type="compositionally biased region" description="Polar residues" evidence="2">
    <location>
        <begin position="460"/>
        <end position="476"/>
    </location>
</feature>
<dbReference type="PROSITE" id="PS50158">
    <property type="entry name" value="ZF_CCHC"/>
    <property type="match status" value="1"/>
</dbReference>
<feature type="compositionally biased region" description="Polar residues" evidence="2">
    <location>
        <begin position="576"/>
        <end position="587"/>
    </location>
</feature>
<feature type="compositionally biased region" description="Polar residues" evidence="2">
    <location>
        <begin position="503"/>
        <end position="519"/>
    </location>
</feature>
<keyword evidence="1" id="KW-0863">Zinc-finger</keyword>
<dbReference type="SUPFAM" id="SSF57756">
    <property type="entry name" value="Retrovirus zinc finger-like domains"/>
    <property type="match status" value="1"/>
</dbReference>
<dbReference type="Gene3D" id="4.10.60.10">
    <property type="entry name" value="Zinc finger, CCHC-type"/>
    <property type="match status" value="1"/>
</dbReference>
<dbReference type="GO" id="GO:0019899">
    <property type="term" value="F:enzyme binding"/>
    <property type="evidence" value="ECO:0007669"/>
    <property type="project" value="UniProtKB-ARBA"/>
</dbReference>
<accession>A0A914I7Z5</accession>
<dbReference type="SMART" id="SM00343">
    <property type="entry name" value="ZnF_C2HC"/>
    <property type="match status" value="1"/>
</dbReference>
<dbReference type="AlphaFoldDB" id="A0A914I7Z5"/>
<proteinExistence type="predicted"/>
<organism evidence="4 5">
    <name type="scientific">Globodera rostochiensis</name>
    <name type="common">Golden nematode worm</name>
    <name type="synonym">Heterodera rostochiensis</name>
    <dbReference type="NCBI Taxonomy" id="31243"/>
    <lineage>
        <taxon>Eukaryota</taxon>
        <taxon>Metazoa</taxon>
        <taxon>Ecdysozoa</taxon>
        <taxon>Nematoda</taxon>
        <taxon>Chromadorea</taxon>
        <taxon>Rhabditida</taxon>
        <taxon>Tylenchina</taxon>
        <taxon>Tylenchomorpha</taxon>
        <taxon>Tylenchoidea</taxon>
        <taxon>Heteroderidae</taxon>
        <taxon>Heteroderinae</taxon>
        <taxon>Globodera</taxon>
    </lineage>
</organism>
<dbReference type="GO" id="GO:0003676">
    <property type="term" value="F:nucleic acid binding"/>
    <property type="evidence" value="ECO:0007669"/>
    <property type="project" value="InterPro"/>
</dbReference>
<feature type="region of interest" description="Disordered" evidence="2">
    <location>
        <begin position="88"/>
        <end position="132"/>
    </location>
</feature>
<keyword evidence="1" id="KW-0862">Zinc</keyword>
<feature type="region of interest" description="Disordered" evidence="2">
    <location>
        <begin position="460"/>
        <end position="608"/>
    </location>
</feature>
<dbReference type="GO" id="GO:0008270">
    <property type="term" value="F:zinc ion binding"/>
    <property type="evidence" value="ECO:0007669"/>
    <property type="project" value="UniProtKB-KW"/>
</dbReference>
<feature type="domain" description="CCHC-type" evidence="3">
    <location>
        <begin position="434"/>
        <end position="447"/>
    </location>
</feature>
<keyword evidence="1" id="KW-0479">Metal-binding</keyword>
<feature type="compositionally biased region" description="Polar residues" evidence="2">
    <location>
        <begin position="551"/>
        <end position="568"/>
    </location>
</feature>
<name>A0A914I7Z5_GLORO</name>
<evidence type="ECO:0000256" key="2">
    <source>
        <dbReference type="SAM" id="MobiDB-lite"/>
    </source>
</evidence>